<dbReference type="GeneID" id="77945876"/>
<dbReference type="Proteomes" id="UP000663288">
    <property type="component" value="Segment"/>
</dbReference>
<keyword evidence="2" id="KW-1185">Reference proteome</keyword>
<proteinExistence type="predicted"/>
<accession>A0A873WAM5</accession>
<sequence length="85" mass="9917">MQFQVTQIEFDFEDVLYPMSEEECAEFYDDYVGTFWEAEDGDDLVEEITSAAGYCVKSIDYRIILDDIEAPEHESTFEIDYTTQA</sequence>
<evidence type="ECO:0000313" key="1">
    <source>
        <dbReference type="EMBL" id="QPB08277.1"/>
    </source>
</evidence>
<name>A0A873WAM5_9CAUD</name>
<organism evidence="1 2">
    <name type="scientific">Synechococcus phage S-H9-1</name>
    <dbReference type="NCBI Taxonomy" id="2783674"/>
    <lineage>
        <taxon>Viruses</taxon>
        <taxon>Duplodnaviria</taxon>
        <taxon>Heunggongvirae</taxon>
        <taxon>Uroviricota</taxon>
        <taxon>Caudoviricetes</taxon>
        <taxon>Pantevenvirales</taxon>
        <taxon>Kyanoviridae</taxon>
        <taxon>Scyllavirus</taxon>
        <taxon>Scyllavirus aitchnine</taxon>
    </lineage>
</organism>
<dbReference type="EMBL" id="MW117966">
    <property type="protein sequence ID" value="QPB08277.1"/>
    <property type="molecule type" value="Genomic_DNA"/>
</dbReference>
<reference evidence="1" key="1">
    <citation type="submission" date="2020-10" db="EMBL/GenBank/DDBJ databases">
        <title>The Isolation and Genome Sequence of a Novel Cyanophage S-H9-1 from the Yellow Sea, China.</title>
        <authorList>
            <person name="Jiang T."/>
        </authorList>
    </citation>
    <scope>NUCLEOTIDE SEQUENCE</scope>
</reference>
<dbReference type="RefSeq" id="YP_010669693.1">
    <property type="nucleotide sequence ID" value="NC_070961.1"/>
</dbReference>
<dbReference type="KEGG" id="vg:77945876"/>
<protein>
    <submittedName>
        <fullName evidence="1">Uncharacterized protein</fullName>
    </submittedName>
</protein>
<evidence type="ECO:0000313" key="2">
    <source>
        <dbReference type="Proteomes" id="UP000663288"/>
    </source>
</evidence>